<dbReference type="Proteomes" id="UP001143328">
    <property type="component" value="Unassembled WGS sequence"/>
</dbReference>
<name>A0A9W6KA85_9PSED</name>
<dbReference type="AlphaFoldDB" id="A0A9W6KA85"/>
<comment type="caution">
    <text evidence="2">The sequence shown here is derived from an EMBL/GenBank/DDBJ whole genome shotgun (WGS) entry which is preliminary data.</text>
</comment>
<evidence type="ECO:0000313" key="3">
    <source>
        <dbReference type="Proteomes" id="UP001143328"/>
    </source>
</evidence>
<sequence>MSARVSRPLLTMGLLSLLAACSILPKSEPSNVYLLPAAPATAAGSAAAVNWSLRIAKPQATMALDSPRIAVVPEGSVISSYQGSRWSDNGPVLLRNRLIEGFQADGRIAELSSDDAQLQADLVLVSDLRAFQSEYHNGRVTVVVRLDAQLVNSASRKIVAARRFDVQQPASGDQVAEVVSAFGQASNTLSSQLVPWVLEQGARNQRP</sequence>
<dbReference type="InterPro" id="IPR005586">
    <property type="entry name" value="ABC_trans_aux"/>
</dbReference>
<dbReference type="Pfam" id="PF03886">
    <property type="entry name" value="ABC_trans_aux"/>
    <property type="match status" value="1"/>
</dbReference>
<evidence type="ECO:0000313" key="2">
    <source>
        <dbReference type="EMBL" id="GLK90545.1"/>
    </source>
</evidence>
<gene>
    <name evidence="2" type="ORF">GCM10017655_36090</name>
</gene>
<reference evidence="2" key="2">
    <citation type="submission" date="2023-01" db="EMBL/GenBank/DDBJ databases">
        <authorList>
            <person name="Sun Q."/>
            <person name="Evtushenko L."/>
        </authorList>
    </citation>
    <scope>NUCLEOTIDE SEQUENCE</scope>
    <source>
        <strain evidence="2">VKM B-2935</strain>
    </source>
</reference>
<feature type="domain" description="ABC-type transport auxiliary lipoprotein component" evidence="1">
    <location>
        <begin position="33"/>
        <end position="193"/>
    </location>
</feature>
<proteinExistence type="predicted"/>
<protein>
    <recommendedName>
        <fullName evidence="1">ABC-type transport auxiliary lipoprotein component domain-containing protein</fullName>
    </recommendedName>
</protein>
<dbReference type="SUPFAM" id="SSF159594">
    <property type="entry name" value="XCC0632-like"/>
    <property type="match status" value="1"/>
</dbReference>
<evidence type="ECO:0000259" key="1">
    <source>
        <dbReference type="Pfam" id="PF03886"/>
    </source>
</evidence>
<reference evidence="2" key="1">
    <citation type="journal article" date="2014" name="Int. J. Syst. Evol. Microbiol.">
        <title>Complete genome sequence of Corynebacterium casei LMG S-19264T (=DSM 44701T), isolated from a smear-ripened cheese.</title>
        <authorList>
            <consortium name="US DOE Joint Genome Institute (JGI-PGF)"/>
            <person name="Walter F."/>
            <person name="Albersmeier A."/>
            <person name="Kalinowski J."/>
            <person name="Ruckert C."/>
        </authorList>
    </citation>
    <scope>NUCLEOTIDE SEQUENCE</scope>
    <source>
        <strain evidence="2">VKM B-2935</strain>
    </source>
</reference>
<accession>A0A9W6KA85</accession>
<dbReference type="EMBL" id="BSFN01000011">
    <property type="protein sequence ID" value="GLK90545.1"/>
    <property type="molecule type" value="Genomic_DNA"/>
</dbReference>
<dbReference type="Gene3D" id="3.40.50.10610">
    <property type="entry name" value="ABC-type transport auxiliary lipoprotein component"/>
    <property type="match status" value="1"/>
</dbReference>
<organism evidence="2 3">
    <name type="scientific">Pseudomonas turukhanskensis</name>
    <dbReference type="NCBI Taxonomy" id="1806536"/>
    <lineage>
        <taxon>Bacteria</taxon>
        <taxon>Pseudomonadati</taxon>
        <taxon>Pseudomonadota</taxon>
        <taxon>Gammaproteobacteria</taxon>
        <taxon>Pseudomonadales</taxon>
        <taxon>Pseudomonadaceae</taxon>
        <taxon>Pseudomonas</taxon>
    </lineage>
</organism>
<keyword evidence="3" id="KW-1185">Reference proteome</keyword>
<dbReference type="RefSeq" id="WP_271196731.1">
    <property type="nucleotide sequence ID" value="NZ_BSFN01000011.1"/>
</dbReference>
<dbReference type="PROSITE" id="PS51257">
    <property type="entry name" value="PROKAR_LIPOPROTEIN"/>
    <property type="match status" value="1"/>
</dbReference>